<dbReference type="EMBL" id="LT553041">
    <property type="protein sequence ID" value="SAL99913.1"/>
    <property type="molecule type" value="Genomic_DNA"/>
</dbReference>
<protein>
    <submittedName>
        <fullName evidence="2">Uncharacterized protein</fullName>
    </submittedName>
</protein>
<evidence type="ECO:0000313" key="2">
    <source>
        <dbReference type="EMBL" id="SAL99913.1"/>
    </source>
</evidence>
<dbReference type="STRING" id="4829.A0A163JK21"/>
<dbReference type="OrthoDB" id="10012223at2759"/>
<dbReference type="PANTHER" id="PTHR34292:SF2">
    <property type="entry name" value="OUTER SPORE WALL PROTEIN LDS1"/>
    <property type="match status" value="1"/>
</dbReference>
<dbReference type="AlphaFoldDB" id="A0A163JK21"/>
<organism evidence="2">
    <name type="scientific">Absidia glauca</name>
    <name type="common">Pin mould</name>
    <dbReference type="NCBI Taxonomy" id="4829"/>
    <lineage>
        <taxon>Eukaryota</taxon>
        <taxon>Fungi</taxon>
        <taxon>Fungi incertae sedis</taxon>
        <taxon>Mucoromycota</taxon>
        <taxon>Mucoromycotina</taxon>
        <taxon>Mucoromycetes</taxon>
        <taxon>Mucorales</taxon>
        <taxon>Cunninghamellaceae</taxon>
        <taxon>Absidia</taxon>
    </lineage>
</organism>
<evidence type="ECO:0000256" key="1">
    <source>
        <dbReference type="SAM" id="Phobius"/>
    </source>
</evidence>
<feature type="transmembrane region" description="Helical" evidence="1">
    <location>
        <begin position="119"/>
        <end position="140"/>
    </location>
</feature>
<proteinExistence type="predicted"/>
<dbReference type="Proteomes" id="UP000078561">
    <property type="component" value="Unassembled WGS sequence"/>
</dbReference>
<keyword evidence="1" id="KW-0812">Transmembrane</keyword>
<evidence type="ECO:0000313" key="3">
    <source>
        <dbReference type="Proteomes" id="UP000078561"/>
    </source>
</evidence>
<feature type="transmembrane region" description="Helical" evidence="1">
    <location>
        <begin position="30"/>
        <end position="51"/>
    </location>
</feature>
<dbReference type="PANTHER" id="PTHR34292">
    <property type="entry name" value="OUTER SPORE WALL PROTEIN LDS1"/>
    <property type="match status" value="1"/>
</dbReference>
<dbReference type="InParanoid" id="A0A163JK21"/>
<keyword evidence="1" id="KW-1133">Transmembrane helix</keyword>
<name>A0A163JK21_ABSGL</name>
<keyword evidence="3" id="KW-1185">Reference proteome</keyword>
<reference evidence="2" key="1">
    <citation type="submission" date="2016-04" db="EMBL/GenBank/DDBJ databases">
        <authorList>
            <person name="Evans L.H."/>
            <person name="Alamgir A."/>
            <person name="Owens N."/>
            <person name="Weber N.D."/>
            <person name="Virtaneva K."/>
            <person name="Barbian K."/>
            <person name="Babar A."/>
            <person name="Rosenke K."/>
        </authorList>
    </citation>
    <scope>NUCLEOTIDE SEQUENCE [LARGE SCALE GENOMIC DNA]</scope>
    <source>
        <strain evidence="2">CBS 101.48</strain>
    </source>
</reference>
<keyword evidence="1" id="KW-0472">Membrane</keyword>
<feature type="transmembrane region" description="Helical" evidence="1">
    <location>
        <begin position="63"/>
        <end position="93"/>
    </location>
</feature>
<feature type="transmembrane region" description="Helical" evidence="1">
    <location>
        <begin position="176"/>
        <end position="206"/>
    </location>
</feature>
<gene>
    <name evidence="2" type="primary">ABSGL_05569.1 scaffold 7186</name>
</gene>
<sequence length="263" mass="29349">MVALPSTYPVQGIFFFVAHPQLWSKTLCPFLLTLIFGVLSLVLSFVYLLPLQAHALINAHCPAWLAWTVSVIFVLLESAILDVIFFAVLVPIYQDALFDATLKARGLRRMFETRVPVDGWTLCCRGIGSGLVFVWFLVLAQASLCVDPYSTFTFGACGGDGFGLLYQWLARMYCQFGIVAVALELIPLFNLIFMWTNIVGAALWIADEYEQNERDIARHPPLPYPPIPSMPSMPYPSDQHQALLINGSSSLEQQRYGATTKGF</sequence>
<dbReference type="InterPro" id="IPR052786">
    <property type="entry name" value="Spore_wall_assembly"/>
</dbReference>
<accession>A0A163JK21</accession>